<keyword evidence="1" id="KW-0812">Transmembrane</keyword>
<reference evidence="3" key="1">
    <citation type="submission" date="2017-02" db="EMBL/GenBank/DDBJ databases">
        <authorList>
            <person name="Varghese N."/>
            <person name="Submissions S."/>
        </authorList>
    </citation>
    <scope>NUCLEOTIDE SEQUENCE [LARGE SCALE GENOMIC DNA]</scope>
    <source>
        <strain evidence="3">ATCC 35199</strain>
    </source>
</reference>
<protein>
    <submittedName>
        <fullName evidence="2">Uncharacterized protein</fullName>
    </submittedName>
</protein>
<keyword evidence="1" id="KW-1133">Transmembrane helix</keyword>
<dbReference type="EMBL" id="FUYN01000004">
    <property type="protein sequence ID" value="SKB53008.1"/>
    <property type="molecule type" value="Genomic_DNA"/>
</dbReference>
<evidence type="ECO:0000256" key="1">
    <source>
        <dbReference type="SAM" id="Phobius"/>
    </source>
</evidence>
<gene>
    <name evidence="2" type="ORF">SAMN02745120_1924</name>
</gene>
<evidence type="ECO:0000313" key="2">
    <source>
        <dbReference type="EMBL" id="SKB53008.1"/>
    </source>
</evidence>
<proteinExistence type="predicted"/>
<accession>A0A1T5C054</accession>
<keyword evidence="3" id="KW-1185">Reference proteome</keyword>
<dbReference type="SUPFAM" id="SSF58113">
    <property type="entry name" value="Apolipoprotein A-I"/>
    <property type="match status" value="1"/>
</dbReference>
<dbReference type="RefSeq" id="WP_013361390.1">
    <property type="nucleotide sequence ID" value="NZ_CP154629.1"/>
</dbReference>
<sequence>MKYNKRMMKSRPDYDLFRNDTEEKYEIDWKKIFFGWVIVDVIASATLLTLFFKKRNEKPIDKYKKDLSKSYKKSKKKFSKKADKILKNLENTAEDVYEKAYDHVDNTTAKTKSFKDNTLEKTKHTLSEIADSLEQISNKLRKQD</sequence>
<feature type="transmembrane region" description="Helical" evidence="1">
    <location>
        <begin position="32"/>
        <end position="52"/>
    </location>
</feature>
<dbReference type="GeneID" id="35558765"/>
<organism evidence="2 3">
    <name type="scientific">Acetoanaerobium noterae</name>
    <dbReference type="NCBI Taxonomy" id="745369"/>
    <lineage>
        <taxon>Bacteria</taxon>
        <taxon>Bacillati</taxon>
        <taxon>Bacillota</taxon>
        <taxon>Clostridia</taxon>
        <taxon>Peptostreptococcales</taxon>
        <taxon>Filifactoraceae</taxon>
        <taxon>Acetoanaerobium</taxon>
    </lineage>
</organism>
<name>A0A1T5C054_9FIRM</name>
<dbReference type="Proteomes" id="UP000243406">
    <property type="component" value="Unassembled WGS sequence"/>
</dbReference>
<dbReference type="AlphaFoldDB" id="A0A1T5C054"/>
<evidence type="ECO:0000313" key="3">
    <source>
        <dbReference type="Proteomes" id="UP000243406"/>
    </source>
</evidence>
<keyword evidence="1" id="KW-0472">Membrane</keyword>